<dbReference type="PANTHER" id="PTHR34009">
    <property type="entry name" value="PROTEIN STAR"/>
    <property type="match status" value="1"/>
</dbReference>
<dbReference type="AlphaFoldDB" id="A0A5R8YQE8"/>
<evidence type="ECO:0000313" key="3">
    <source>
        <dbReference type="Proteomes" id="UP000309033"/>
    </source>
</evidence>
<sequence length="229" mass="25626">MTSQHGQDAYVLAALGHKRAGYFLDSGASNGVRCSNTRLLEQEYGWTGICVEPNPHYYAELTANRRCLCVNCCLYDHDGTVEFVEAGTIGGILGEYSPQLIPYVRRALDLPDDAPMPATVMPCRTVGSLLRHFDAPRVIDYWSLDTEGSELAILRTFPFGRYLVRMLTVEHNWGPQRCPIHDLLARHGYLRVAELGCDDVYAHRSVVSRSRGGVWRSRASPVRGRPRSS</sequence>
<evidence type="ECO:0000259" key="1">
    <source>
        <dbReference type="Pfam" id="PF05050"/>
    </source>
</evidence>
<name>A0A5R8YQE8_9ACTN</name>
<dbReference type="GO" id="GO:0008168">
    <property type="term" value="F:methyltransferase activity"/>
    <property type="evidence" value="ECO:0007669"/>
    <property type="project" value="UniProtKB-KW"/>
</dbReference>
<dbReference type="GO" id="GO:0005737">
    <property type="term" value="C:cytoplasm"/>
    <property type="evidence" value="ECO:0007669"/>
    <property type="project" value="GOC"/>
</dbReference>
<dbReference type="Proteomes" id="UP000309033">
    <property type="component" value="Unassembled WGS sequence"/>
</dbReference>
<evidence type="ECO:0000313" key="2">
    <source>
        <dbReference type="EMBL" id="TLP55679.1"/>
    </source>
</evidence>
<feature type="domain" description="Methyltransferase FkbM" evidence="1">
    <location>
        <begin position="25"/>
        <end position="189"/>
    </location>
</feature>
<comment type="caution">
    <text evidence="2">The sequence shown here is derived from an EMBL/GenBank/DDBJ whole genome shotgun (WGS) entry which is preliminary data.</text>
</comment>
<dbReference type="OrthoDB" id="5679686at2"/>
<dbReference type="GO" id="GO:0032259">
    <property type="term" value="P:methylation"/>
    <property type="evidence" value="ECO:0007669"/>
    <property type="project" value="UniProtKB-KW"/>
</dbReference>
<dbReference type="Gene3D" id="3.40.50.150">
    <property type="entry name" value="Vaccinia Virus protein VP39"/>
    <property type="match status" value="1"/>
</dbReference>
<keyword evidence="3" id="KW-1185">Reference proteome</keyword>
<dbReference type="GO" id="GO:0006888">
    <property type="term" value="P:endoplasmic reticulum to Golgi vesicle-mediated transport"/>
    <property type="evidence" value="ECO:0007669"/>
    <property type="project" value="TreeGrafter"/>
</dbReference>
<keyword evidence="2" id="KW-0808">Transferase</keyword>
<dbReference type="InterPro" id="IPR053202">
    <property type="entry name" value="EGF_Rcpt_Signaling_Reg"/>
</dbReference>
<gene>
    <name evidence="2" type="ORF">FED44_24870</name>
</gene>
<dbReference type="EMBL" id="VANP01000010">
    <property type="protein sequence ID" value="TLP55679.1"/>
    <property type="molecule type" value="Genomic_DNA"/>
</dbReference>
<accession>A0A5R8YQE8</accession>
<proteinExistence type="predicted"/>
<dbReference type="SUPFAM" id="SSF53335">
    <property type="entry name" value="S-adenosyl-L-methionine-dependent methyltransferases"/>
    <property type="match status" value="1"/>
</dbReference>
<keyword evidence="2" id="KW-0489">Methyltransferase</keyword>
<dbReference type="Pfam" id="PF05050">
    <property type="entry name" value="Methyltransf_21"/>
    <property type="match status" value="1"/>
</dbReference>
<dbReference type="PANTHER" id="PTHR34009:SF2">
    <property type="entry name" value="PROTEIN STAR"/>
    <property type="match status" value="1"/>
</dbReference>
<reference evidence="2" key="1">
    <citation type="submission" date="2019-05" db="EMBL/GenBank/DDBJ databases">
        <title>Isolation, diversity and antifungal activity of Actinobacteria from wheat.</title>
        <authorList>
            <person name="Yu B."/>
        </authorList>
    </citation>
    <scope>NUCLEOTIDE SEQUENCE [LARGE SCALE GENOMIC DNA]</scope>
    <source>
        <strain evidence="2">NEAU-HEGS1-5</strain>
    </source>
</reference>
<dbReference type="InterPro" id="IPR029063">
    <property type="entry name" value="SAM-dependent_MTases_sf"/>
</dbReference>
<protein>
    <submittedName>
        <fullName evidence="2">FkbM family methyltransferase</fullName>
    </submittedName>
</protein>
<dbReference type="GO" id="GO:0005886">
    <property type="term" value="C:plasma membrane"/>
    <property type="evidence" value="ECO:0007669"/>
    <property type="project" value="TreeGrafter"/>
</dbReference>
<organism evidence="2 3">
    <name type="scientific">Microbispora triticiradicis</name>
    <dbReference type="NCBI Taxonomy" id="2200763"/>
    <lineage>
        <taxon>Bacteria</taxon>
        <taxon>Bacillati</taxon>
        <taxon>Actinomycetota</taxon>
        <taxon>Actinomycetes</taxon>
        <taxon>Streptosporangiales</taxon>
        <taxon>Streptosporangiaceae</taxon>
        <taxon>Microbispora</taxon>
    </lineage>
</organism>
<dbReference type="GO" id="GO:0016197">
    <property type="term" value="P:endosomal transport"/>
    <property type="evidence" value="ECO:0007669"/>
    <property type="project" value="TreeGrafter"/>
</dbReference>
<dbReference type="InterPro" id="IPR006342">
    <property type="entry name" value="FkbM_mtfrase"/>
</dbReference>